<proteinExistence type="inferred from homology"/>
<dbReference type="Proteomes" id="UP000594468">
    <property type="component" value="Chromosome"/>
</dbReference>
<dbReference type="KEGG" id="pmet:G4Y79_07925"/>
<dbReference type="Gene3D" id="3.90.550.10">
    <property type="entry name" value="Spore Coat Polysaccharide Biosynthesis Protein SpsA, Chain A"/>
    <property type="match status" value="1"/>
</dbReference>
<keyword evidence="2" id="KW-0328">Glycosyltransferase</keyword>
<gene>
    <name evidence="5" type="ORF">G4Y79_07925</name>
</gene>
<keyword evidence="3" id="KW-0808">Transferase</keyword>
<dbReference type="PANTHER" id="PTHR43398">
    <property type="entry name" value="DOLICHOL-PHOSPHATE MANNOSYLTRANSFERASE SUBUNIT 1"/>
    <property type="match status" value="1"/>
</dbReference>
<name>A0A7S8EC74_9CHLR</name>
<sequence length="260" mass="29543">MQKIFVVSPTYNERDNLPRLAAGLFALDNPGLEILVVDDNSPDGTAEVAEELREKYDEKVHVLRRKGPRGFAASYFDGFRLAAKMGADLIVQMDADLSHMPRHLAEMLDMLNRGNYDVVIGSRYVSGGGVDVDWPWHRKFLSGFANQVYTPAILSIPIHDTTSGFRVWRTESLMDMDIDRVQSNGYVFGVEMIYAAYRMGYRIGESPIYFPDRQYGNSKMSSSIAIEAALRVWQILFRYRRLTPAMRKKRFAPPVSETGL</sequence>
<dbReference type="SUPFAM" id="SSF53448">
    <property type="entry name" value="Nucleotide-diphospho-sugar transferases"/>
    <property type="match status" value="1"/>
</dbReference>
<comment type="similarity">
    <text evidence="1">Belongs to the glycosyltransferase 2 family.</text>
</comment>
<protein>
    <submittedName>
        <fullName evidence="5">Polyprenol monophosphomannose synthase</fullName>
    </submittedName>
</protein>
<dbReference type="AlphaFoldDB" id="A0A7S8EC74"/>
<dbReference type="GO" id="GO:0016020">
    <property type="term" value="C:membrane"/>
    <property type="evidence" value="ECO:0007669"/>
    <property type="project" value="GOC"/>
</dbReference>
<dbReference type="InterPro" id="IPR039528">
    <property type="entry name" value="DPM1-like"/>
</dbReference>
<evidence type="ECO:0000313" key="6">
    <source>
        <dbReference type="Proteomes" id="UP000594468"/>
    </source>
</evidence>
<keyword evidence="6" id="KW-1185">Reference proteome</keyword>
<evidence type="ECO:0000313" key="5">
    <source>
        <dbReference type="EMBL" id="QPC84290.1"/>
    </source>
</evidence>
<feature type="domain" description="Glycosyltransferase 2-like" evidence="4">
    <location>
        <begin position="6"/>
        <end position="173"/>
    </location>
</feature>
<dbReference type="PANTHER" id="PTHR43398:SF1">
    <property type="entry name" value="DOLICHOL-PHOSPHATE MANNOSYLTRANSFERASE SUBUNIT 1"/>
    <property type="match status" value="1"/>
</dbReference>
<accession>A0A7S8EC74</accession>
<dbReference type="GO" id="GO:0004582">
    <property type="term" value="F:dolichyl-phosphate beta-D-mannosyltransferase activity"/>
    <property type="evidence" value="ECO:0007669"/>
    <property type="project" value="InterPro"/>
</dbReference>
<organism evidence="5 6">
    <name type="scientific">Phototrophicus methaneseepsis</name>
    <dbReference type="NCBI Taxonomy" id="2710758"/>
    <lineage>
        <taxon>Bacteria</taxon>
        <taxon>Bacillati</taxon>
        <taxon>Chloroflexota</taxon>
        <taxon>Candidatus Thermofontia</taxon>
        <taxon>Phototrophicales</taxon>
        <taxon>Phototrophicaceae</taxon>
        <taxon>Phototrophicus</taxon>
    </lineage>
</organism>
<evidence type="ECO:0000256" key="3">
    <source>
        <dbReference type="ARBA" id="ARBA00022679"/>
    </source>
</evidence>
<reference evidence="5 6" key="1">
    <citation type="submission" date="2020-02" db="EMBL/GenBank/DDBJ databases">
        <authorList>
            <person name="Zheng R.K."/>
            <person name="Sun C.M."/>
        </authorList>
    </citation>
    <scope>NUCLEOTIDE SEQUENCE [LARGE SCALE GENOMIC DNA]</scope>
    <source>
        <strain evidence="6">rifampicinis</strain>
    </source>
</reference>
<dbReference type="InterPro" id="IPR029044">
    <property type="entry name" value="Nucleotide-diphossugar_trans"/>
</dbReference>
<dbReference type="EMBL" id="CP062983">
    <property type="protein sequence ID" value="QPC84290.1"/>
    <property type="molecule type" value="Genomic_DNA"/>
</dbReference>
<dbReference type="CDD" id="cd06442">
    <property type="entry name" value="DPM1_like"/>
    <property type="match status" value="1"/>
</dbReference>
<evidence type="ECO:0000256" key="1">
    <source>
        <dbReference type="ARBA" id="ARBA00006739"/>
    </source>
</evidence>
<dbReference type="InterPro" id="IPR001173">
    <property type="entry name" value="Glyco_trans_2-like"/>
</dbReference>
<evidence type="ECO:0000256" key="2">
    <source>
        <dbReference type="ARBA" id="ARBA00022676"/>
    </source>
</evidence>
<dbReference type="Pfam" id="PF00535">
    <property type="entry name" value="Glycos_transf_2"/>
    <property type="match status" value="1"/>
</dbReference>
<evidence type="ECO:0000259" key="4">
    <source>
        <dbReference type="Pfam" id="PF00535"/>
    </source>
</evidence>
<dbReference type="RefSeq" id="WP_195172353.1">
    <property type="nucleotide sequence ID" value="NZ_CP062983.1"/>
</dbReference>
<dbReference type="GO" id="GO:0009247">
    <property type="term" value="P:glycolipid biosynthetic process"/>
    <property type="evidence" value="ECO:0007669"/>
    <property type="project" value="TreeGrafter"/>
</dbReference>
<dbReference type="FunFam" id="3.90.550.10:FF:000122">
    <property type="entry name" value="Dolichol-phosphate mannosyltransferase subunit 1"/>
    <property type="match status" value="1"/>
</dbReference>